<dbReference type="Pfam" id="PF10973">
    <property type="entry name" value="DUF2799"/>
    <property type="match status" value="2"/>
</dbReference>
<evidence type="ECO:0000256" key="1">
    <source>
        <dbReference type="SAM" id="MobiDB-lite"/>
    </source>
</evidence>
<proteinExistence type="predicted"/>
<evidence type="ECO:0000313" key="3">
    <source>
        <dbReference type="EMBL" id="MBH9579012.1"/>
    </source>
</evidence>
<protein>
    <submittedName>
        <fullName evidence="3">DUF2799 domain-containing protein</fullName>
    </submittedName>
</protein>
<reference evidence="3" key="1">
    <citation type="submission" date="2020-12" db="EMBL/GenBank/DDBJ databases">
        <title>The genome sequence of Inhella sp. 1Y17.</title>
        <authorList>
            <person name="Liu Y."/>
        </authorList>
    </citation>
    <scope>NUCLEOTIDE SEQUENCE</scope>
    <source>
        <strain evidence="3">1Y17</strain>
    </source>
</reference>
<keyword evidence="2" id="KW-0732">Signal</keyword>
<gene>
    <name evidence="3" type="ORF">I7X39_19140</name>
</gene>
<evidence type="ECO:0000313" key="4">
    <source>
        <dbReference type="Proteomes" id="UP000613266"/>
    </source>
</evidence>
<feature type="compositionally biased region" description="Basic and acidic residues" evidence="1">
    <location>
        <begin position="173"/>
        <end position="209"/>
    </location>
</feature>
<feature type="region of interest" description="Disordered" evidence="1">
    <location>
        <begin position="168"/>
        <end position="217"/>
    </location>
</feature>
<dbReference type="RefSeq" id="WP_198112783.1">
    <property type="nucleotide sequence ID" value="NZ_JAEDAK010000017.1"/>
</dbReference>
<dbReference type="InterPro" id="IPR021242">
    <property type="entry name" value="DUF2799"/>
</dbReference>
<evidence type="ECO:0000256" key="2">
    <source>
        <dbReference type="SAM" id="SignalP"/>
    </source>
</evidence>
<name>A0A931J912_9BURK</name>
<feature type="signal peptide" evidence="2">
    <location>
        <begin position="1"/>
        <end position="21"/>
    </location>
</feature>
<sequence length="217" mass="23841">MKATTALLSLLCLAGCAVMDADDCAQANWRQLGERDALDGHTADRFGKRAKACRKHQIGADQAAYESGHAVGQRAYCSAPRGETDAAAGRSPAALCLAPLQPAYDQGFTRGLQTFCRPRNAYEHARGGGSDPRTCPEISRLGFEAGWRLGREVHELEQRRQRLLNDAAAQRRRAGDDKLKPEERQQASRRASELEAEASRARSRQREAELDALSLPR</sequence>
<accession>A0A931J912</accession>
<dbReference type="EMBL" id="JAEDAK010000017">
    <property type="protein sequence ID" value="MBH9579012.1"/>
    <property type="molecule type" value="Genomic_DNA"/>
</dbReference>
<dbReference type="AlphaFoldDB" id="A0A931J912"/>
<keyword evidence="4" id="KW-1185">Reference proteome</keyword>
<organism evidence="3 4">
    <name type="scientific">Inhella proteolytica</name>
    <dbReference type="NCBI Taxonomy" id="2795029"/>
    <lineage>
        <taxon>Bacteria</taxon>
        <taxon>Pseudomonadati</taxon>
        <taxon>Pseudomonadota</taxon>
        <taxon>Betaproteobacteria</taxon>
        <taxon>Burkholderiales</taxon>
        <taxon>Sphaerotilaceae</taxon>
        <taxon>Inhella</taxon>
    </lineage>
</organism>
<comment type="caution">
    <text evidence="3">The sequence shown here is derived from an EMBL/GenBank/DDBJ whole genome shotgun (WGS) entry which is preliminary data.</text>
</comment>
<dbReference type="Proteomes" id="UP000613266">
    <property type="component" value="Unassembled WGS sequence"/>
</dbReference>
<feature type="chain" id="PRO_5037757525" evidence="2">
    <location>
        <begin position="22"/>
        <end position="217"/>
    </location>
</feature>